<dbReference type="Proteomes" id="UP000193218">
    <property type="component" value="Unassembled WGS sequence"/>
</dbReference>
<dbReference type="InParanoid" id="A0A1Y1UL83"/>
<accession>A0A1Y1UL83</accession>
<protein>
    <submittedName>
        <fullName evidence="1">Uncharacterized protein</fullName>
    </submittedName>
</protein>
<dbReference type="GeneID" id="33554356"/>
<organism evidence="1 2">
    <name type="scientific">Kockovaella imperatae</name>
    <dbReference type="NCBI Taxonomy" id="4999"/>
    <lineage>
        <taxon>Eukaryota</taxon>
        <taxon>Fungi</taxon>
        <taxon>Dikarya</taxon>
        <taxon>Basidiomycota</taxon>
        <taxon>Agaricomycotina</taxon>
        <taxon>Tremellomycetes</taxon>
        <taxon>Tremellales</taxon>
        <taxon>Cuniculitremaceae</taxon>
        <taxon>Kockovaella</taxon>
    </lineage>
</organism>
<evidence type="ECO:0000313" key="1">
    <source>
        <dbReference type="EMBL" id="ORX38317.1"/>
    </source>
</evidence>
<dbReference type="EMBL" id="NBSH01000004">
    <property type="protein sequence ID" value="ORX38317.1"/>
    <property type="molecule type" value="Genomic_DNA"/>
</dbReference>
<gene>
    <name evidence="1" type="ORF">BD324DRAFT_348904</name>
</gene>
<name>A0A1Y1UL83_9TREE</name>
<comment type="caution">
    <text evidence="1">The sequence shown here is derived from an EMBL/GenBank/DDBJ whole genome shotgun (WGS) entry which is preliminary data.</text>
</comment>
<keyword evidence="2" id="KW-1185">Reference proteome</keyword>
<proteinExistence type="predicted"/>
<evidence type="ECO:0000313" key="2">
    <source>
        <dbReference type="Proteomes" id="UP000193218"/>
    </source>
</evidence>
<dbReference type="RefSeq" id="XP_021872239.1">
    <property type="nucleotide sequence ID" value="XM_022012548.1"/>
</dbReference>
<sequence length="109" mass="12386">MTSVASQCFRSSTVARKVQRRNVCILEPNRAGQIHASLRAASTPSPPLSSVKSIQPSLKDTQDKLFRYTTSDWHLYIVYSGEVSAYIYVIEWRTTTEAYLDSRALNSRR</sequence>
<reference evidence="1 2" key="1">
    <citation type="submission" date="2017-03" db="EMBL/GenBank/DDBJ databases">
        <title>Widespread Adenine N6-methylation of Active Genes in Fungi.</title>
        <authorList>
            <consortium name="DOE Joint Genome Institute"/>
            <person name="Mondo S.J."/>
            <person name="Dannebaum R.O."/>
            <person name="Kuo R.C."/>
            <person name="Louie K.B."/>
            <person name="Bewick A.J."/>
            <person name="Labutti K."/>
            <person name="Haridas S."/>
            <person name="Kuo A."/>
            <person name="Salamov A."/>
            <person name="Ahrendt S.R."/>
            <person name="Lau R."/>
            <person name="Bowen B.P."/>
            <person name="Lipzen A."/>
            <person name="Sullivan W."/>
            <person name="Andreopoulos W.B."/>
            <person name="Clum A."/>
            <person name="Lindquist E."/>
            <person name="Daum C."/>
            <person name="Northen T.R."/>
            <person name="Ramamoorthy G."/>
            <person name="Schmitz R.J."/>
            <person name="Gryganskyi A."/>
            <person name="Culley D."/>
            <person name="Magnuson J."/>
            <person name="James T.Y."/>
            <person name="O'Malley M.A."/>
            <person name="Stajich J.E."/>
            <person name="Spatafora J.W."/>
            <person name="Visel A."/>
            <person name="Grigoriev I.V."/>
        </authorList>
    </citation>
    <scope>NUCLEOTIDE SEQUENCE [LARGE SCALE GENOMIC DNA]</scope>
    <source>
        <strain evidence="1 2">NRRL Y-17943</strain>
    </source>
</reference>
<dbReference type="AlphaFoldDB" id="A0A1Y1UL83"/>